<sequence length="414" mass="44980">MRVLFLCHNHPGLQPGGTEVFARGLFRELRDRHGVEGMFLAAVTGAHRERRPGTLLQGIGDAPDEALVWLGHFDRFGLAQPDTYGLASLAPAIEALRPDIVHVHHLLQFGVETVDLIRRAAPQARLIFTAHDFFPLCAQEGQLLTTDGRLCAGPSLDRCQACFPGRSGADFVMRELQMRDVLGEFDRILTPSAFARDRYLAAGYPGRQVQVMPNGIAAPPAVPRRAAPDGRRDRFGFFGHVNRFKGGLVLLDASRRLSAEGIVHGVTLHGGAAYQSDAFMAGFSTALEAAPAARHTGPYDAVGLPGLMAQVDWVVVPSIWWENAPLVIQEAFLHRRPVICSEIGGMAEMVRDGVDGLHAPVGDPAGLARVMRRAIETEGLWETLAGNTRPPLTIEAATLRHLDLYRDTLGARAA</sequence>
<feature type="domain" description="Glycosyltransferase subfamily 4-like N-terminal" evidence="3">
    <location>
        <begin position="15"/>
        <end position="216"/>
    </location>
</feature>
<comment type="caution">
    <text evidence="4">The sequence shown here is derived from an EMBL/GenBank/DDBJ whole genome shotgun (WGS) entry which is preliminary data.</text>
</comment>
<dbReference type="GO" id="GO:0016757">
    <property type="term" value="F:glycosyltransferase activity"/>
    <property type="evidence" value="ECO:0007669"/>
    <property type="project" value="UniProtKB-KW"/>
</dbReference>
<organism evidence="4 5">
    <name type="scientific">Dankookia rubra</name>
    <dbReference type="NCBI Taxonomy" id="1442381"/>
    <lineage>
        <taxon>Bacteria</taxon>
        <taxon>Pseudomonadati</taxon>
        <taxon>Pseudomonadota</taxon>
        <taxon>Alphaproteobacteria</taxon>
        <taxon>Acetobacterales</taxon>
        <taxon>Roseomonadaceae</taxon>
        <taxon>Dankookia</taxon>
    </lineage>
</organism>
<dbReference type="InterPro" id="IPR028098">
    <property type="entry name" value="Glyco_trans_4-like_N"/>
</dbReference>
<dbReference type="Pfam" id="PF13692">
    <property type="entry name" value="Glyco_trans_1_4"/>
    <property type="match status" value="1"/>
</dbReference>
<dbReference type="RefSeq" id="WP_133286576.1">
    <property type="nucleotide sequence ID" value="NZ_SMSJ01000001.1"/>
</dbReference>
<proteinExistence type="predicted"/>
<dbReference type="PANTHER" id="PTHR12526">
    <property type="entry name" value="GLYCOSYLTRANSFERASE"/>
    <property type="match status" value="1"/>
</dbReference>
<dbReference type="Gene3D" id="3.40.50.2000">
    <property type="entry name" value="Glycogen Phosphorylase B"/>
    <property type="match status" value="2"/>
</dbReference>
<dbReference type="CDD" id="cd03823">
    <property type="entry name" value="GT4_ExpE7-like"/>
    <property type="match status" value="1"/>
</dbReference>
<reference evidence="4 5" key="1">
    <citation type="journal article" date="2016" name="J. Microbiol.">
        <title>Dankookia rubra gen. nov., sp. nov., an alphaproteobacterium isolated from sediment of a shallow stream.</title>
        <authorList>
            <person name="Kim W.H."/>
            <person name="Kim D.H."/>
            <person name="Kang K."/>
            <person name="Ahn T.Y."/>
        </authorList>
    </citation>
    <scope>NUCLEOTIDE SEQUENCE [LARGE SCALE GENOMIC DNA]</scope>
    <source>
        <strain evidence="4 5">JCM30602</strain>
    </source>
</reference>
<evidence type="ECO:0000313" key="5">
    <source>
        <dbReference type="Proteomes" id="UP000295096"/>
    </source>
</evidence>
<name>A0A4R5QLM3_9PROT</name>
<dbReference type="SUPFAM" id="SSF53756">
    <property type="entry name" value="UDP-Glycosyltransferase/glycogen phosphorylase"/>
    <property type="match status" value="1"/>
</dbReference>
<protein>
    <submittedName>
        <fullName evidence="4">Glycosyltransferase</fullName>
    </submittedName>
</protein>
<accession>A0A4R5QLM3</accession>
<dbReference type="Proteomes" id="UP000295096">
    <property type="component" value="Unassembled WGS sequence"/>
</dbReference>
<keyword evidence="1" id="KW-0328">Glycosyltransferase</keyword>
<gene>
    <name evidence="4" type="ORF">E2C06_00290</name>
</gene>
<dbReference type="AlphaFoldDB" id="A0A4R5QLM3"/>
<evidence type="ECO:0000256" key="2">
    <source>
        <dbReference type="ARBA" id="ARBA00022679"/>
    </source>
</evidence>
<evidence type="ECO:0000313" key="4">
    <source>
        <dbReference type="EMBL" id="TDH64420.1"/>
    </source>
</evidence>
<keyword evidence="5" id="KW-1185">Reference proteome</keyword>
<dbReference type="EMBL" id="SMSJ01000001">
    <property type="protein sequence ID" value="TDH64420.1"/>
    <property type="molecule type" value="Genomic_DNA"/>
</dbReference>
<evidence type="ECO:0000256" key="1">
    <source>
        <dbReference type="ARBA" id="ARBA00022676"/>
    </source>
</evidence>
<keyword evidence="2 4" id="KW-0808">Transferase</keyword>
<dbReference type="OrthoDB" id="9807414at2"/>
<evidence type="ECO:0000259" key="3">
    <source>
        <dbReference type="Pfam" id="PF13439"/>
    </source>
</evidence>
<dbReference type="Pfam" id="PF13439">
    <property type="entry name" value="Glyco_transf_4"/>
    <property type="match status" value="1"/>
</dbReference>
<dbReference type="PANTHER" id="PTHR12526:SF510">
    <property type="entry name" value="D-INOSITOL 3-PHOSPHATE GLYCOSYLTRANSFERASE"/>
    <property type="match status" value="1"/>
</dbReference>